<evidence type="ECO:0000313" key="7">
    <source>
        <dbReference type="Proteomes" id="UP001056383"/>
    </source>
</evidence>
<dbReference type="PANTHER" id="PTHR30346:SF0">
    <property type="entry name" value="HCA OPERON TRANSCRIPTIONAL ACTIVATOR HCAR"/>
    <property type="match status" value="1"/>
</dbReference>
<dbReference type="InterPro" id="IPR005119">
    <property type="entry name" value="LysR_subst-bd"/>
</dbReference>
<keyword evidence="4" id="KW-0804">Transcription</keyword>
<sequence length="323" mass="35050">MSAGGTTEPSIHQLRLFLALSRELHFGAVAARLCITQSALSQQIRDLEKRLGVKLFERTSRSVSLTPDGRAMVPDAERVLDAMVLLRQTADSRQRQVSGRLVVGTIGAEAAMPSTRGVLSVLRDRHPRLAVELVSLSLIDHMSALLRQEVDVLFHRAPVPDGVEAHHLATEPRVACLPVDDPLAAASRLTLARLAGYPVVDMPEQVPRVWWDFWAVDPRPDGSAVRYGPVVPDLEALLHAVASGEAICFLPAAARDFFPRPGVRYVDVTDLSPSASVLAWLAGNRDEPTIRAVRQAARIFTRQAAVPPGGPAERLPSGASHVR</sequence>
<accession>A0ABY4TEZ2</accession>
<dbReference type="InterPro" id="IPR036388">
    <property type="entry name" value="WH-like_DNA-bd_sf"/>
</dbReference>
<evidence type="ECO:0000256" key="3">
    <source>
        <dbReference type="ARBA" id="ARBA00023125"/>
    </source>
</evidence>
<dbReference type="RefSeq" id="WP_010470707.1">
    <property type="nucleotide sequence ID" value="NZ_CP095474.1"/>
</dbReference>
<gene>
    <name evidence="6" type="ORF">MW084_17995</name>
</gene>
<reference evidence="6" key="1">
    <citation type="submission" date="2022-04" db="EMBL/GenBank/DDBJ databases">
        <title>Systematic whole-genome sequencing reveals an unexpected diversity among actinomycetoma pathogens and provides insights into their antibacterial susceptibilities.</title>
        <authorList>
            <person name="Watson A.K."/>
            <person name="Kepplinger B."/>
            <person name="Bakhiet S.M."/>
            <person name="Mhmoud N.A."/>
            <person name="Chapman J."/>
            <person name="Allenby N."/>
            <person name="Mickiewicz K."/>
            <person name="Goodfellow M."/>
            <person name="Fahal A.H."/>
            <person name="Errington J."/>
        </authorList>
    </citation>
    <scope>NUCLEOTIDE SEQUENCE</scope>
    <source>
        <strain evidence="6">SD 504</strain>
    </source>
</reference>
<dbReference type="PANTHER" id="PTHR30346">
    <property type="entry name" value="TRANSCRIPTIONAL DUAL REGULATOR HCAR-RELATED"/>
    <property type="match status" value="1"/>
</dbReference>
<dbReference type="Proteomes" id="UP001056383">
    <property type="component" value="Chromosome"/>
</dbReference>
<evidence type="ECO:0000256" key="2">
    <source>
        <dbReference type="ARBA" id="ARBA00023015"/>
    </source>
</evidence>
<keyword evidence="7" id="KW-1185">Reference proteome</keyword>
<dbReference type="Gene3D" id="3.40.190.10">
    <property type="entry name" value="Periplasmic binding protein-like II"/>
    <property type="match status" value="2"/>
</dbReference>
<proteinExistence type="inferred from homology"/>
<dbReference type="SUPFAM" id="SSF46785">
    <property type="entry name" value="Winged helix' DNA-binding domain"/>
    <property type="match status" value="1"/>
</dbReference>
<protein>
    <submittedName>
        <fullName evidence="6">LysR family transcriptional regulator</fullName>
    </submittedName>
</protein>
<keyword evidence="2" id="KW-0805">Transcription regulation</keyword>
<dbReference type="PRINTS" id="PR00039">
    <property type="entry name" value="HTHLYSR"/>
</dbReference>
<name>A0ABY4TEZ2_9ACTN</name>
<dbReference type="EMBL" id="CP095474">
    <property type="protein sequence ID" value="URN17509.1"/>
    <property type="molecule type" value="Genomic_DNA"/>
</dbReference>
<dbReference type="SUPFAM" id="SSF53850">
    <property type="entry name" value="Periplasmic binding protein-like II"/>
    <property type="match status" value="1"/>
</dbReference>
<keyword evidence="3" id="KW-0238">DNA-binding</keyword>
<dbReference type="InterPro" id="IPR000847">
    <property type="entry name" value="LysR_HTH_N"/>
</dbReference>
<evidence type="ECO:0000259" key="5">
    <source>
        <dbReference type="PROSITE" id="PS50931"/>
    </source>
</evidence>
<dbReference type="CDD" id="cd08414">
    <property type="entry name" value="PBP2_LTTR_aromatics_like"/>
    <property type="match status" value="1"/>
</dbReference>
<evidence type="ECO:0000256" key="4">
    <source>
        <dbReference type="ARBA" id="ARBA00023163"/>
    </source>
</evidence>
<dbReference type="InterPro" id="IPR036390">
    <property type="entry name" value="WH_DNA-bd_sf"/>
</dbReference>
<evidence type="ECO:0000256" key="1">
    <source>
        <dbReference type="ARBA" id="ARBA00009437"/>
    </source>
</evidence>
<organism evidence="6 7">
    <name type="scientific">Streptomyces sudanensis</name>
    <dbReference type="NCBI Taxonomy" id="436397"/>
    <lineage>
        <taxon>Bacteria</taxon>
        <taxon>Bacillati</taxon>
        <taxon>Actinomycetota</taxon>
        <taxon>Actinomycetes</taxon>
        <taxon>Kitasatosporales</taxon>
        <taxon>Streptomycetaceae</taxon>
        <taxon>Streptomyces</taxon>
    </lineage>
</organism>
<dbReference type="Gene3D" id="1.10.10.10">
    <property type="entry name" value="Winged helix-like DNA-binding domain superfamily/Winged helix DNA-binding domain"/>
    <property type="match status" value="1"/>
</dbReference>
<dbReference type="Pfam" id="PF03466">
    <property type="entry name" value="LysR_substrate"/>
    <property type="match status" value="1"/>
</dbReference>
<dbReference type="PROSITE" id="PS50931">
    <property type="entry name" value="HTH_LYSR"/>
    <property type="match status" value="1"/>
</dbReference>
<feature type="domain" description="HTH lysR-type" evidence="5">
    <location>
        <begin position="9"/>
        <end position="66"/>
    </location>
</feature>
<evidence type="ECO:0000313" key="6">
    <source>
        <dbReference type="EMBL" id="URN17509.1"/>
    </source>
</evidence>
<dbReference type="Pfam" id="PF00126">
    <property type="entry name" value="HTH_1"/>
    <property type="match status" value="1"/>
</dbReference>
<comment type="similarity">
    <text evidence="1">Belongs to the LysR transcriptional regulatory family.</text>
</comment>